<organism evidence="2 3">
    <name type="scientific">Cladophialophora carrionii CBS 160.54</name>
    <dbReference type="NCBI Taxonomy" id="1279043"/>
    <lineage>
        <taxon>Eukaryota</taxon>
        <taxon>Fungi</taxon>
        <taxon>Dikarya</taxon>
        <taxon>Ascomycota</taxon>
        <taxon>Pezizomycotina</taxon>
        <taxon>Eurotiomycetes</taxon>
        <taxon>Chaetothyriomycetidae</taxon>
        <taxon>Chaetothyriales</taxon>
        <taxon>Herpotrichiellaceae</taxon>
        <taxon>Cladophialophora</taxon>
    </lineage>
</organism>
<dbReference type="SUPFAM" id="SSF81383">
    <property type="entry name" value="F-box domain"/>
    <property type="match status" value="1"/>
</dbReference>
<dbReference type="HOGENOM" id="CLU_2209747_0_0_1"/>
<dbReference type="OrthoDB" id="4152170at2759"/>
<evidence type="ECO:0000256" key="1">
    <source>
        <dbReference type="SAM" id="MobiDB-lite"/>
    </source>
</evidence>
<protein>
    <recommendedName>
        <fullName evidence="4">F-box domain-containing protein</fullName>
    </recommendedName>
</protein>
<sequence>MTDRLTMLRELNHDILTHIVSFLDAPSAVCLALTCHQNYESILSICRRSLLEDICPRDVGKPLPKIIDAQSYNTLALDTAGESKPPNEIPNRWMIDKAHDGQTSSLY</sequence>
<evidence type="ECO:0000313" key="3">
    <source>
        <dbReference type="Proteomes" id="UP000030678"/>
    </source>
</evidence>
<dbReference type="AlphaFoldDB" id="V9CZI3"/>
<dbReference type="RefSeq" id="XP_008731587.1">
    <property type="nucleotide sequence ID" value="XM_008733365.1"/>
</dbReference>
<dbReference type="VEuPathDB" id="FungiDB:G647_09060"/>
<accession>V9CZI3</accession>
<gene>
    <name evidence="2" type="ORF">G647_09060</name>
</gene>
<feature type="region of interest" description="Disordered" evidence="1">
    <location>
        <begin position="78"/>
        <end position="107"/>
    </location>
</feature>
<dbReference type="InterPro" id="IPR036047">
    <property type="entry name" value="F-box-like_dom_sf"/>
</dbReference>
<evidence type="ECO:0000313" key="2">
    <source>
        <dbReference type="EMBL" id="ETI20045.1"/>
    </source>
</evidence>
<proteinExistence type="predicted"/>
<name>V9CZI3_9EURO</name>
<dbReference type="Proteomes" id="UP000030678">
    <property type="component" value="Unassembled WGS sequence"/>
</dbReference>
<dbReference type="GeneID" id="19987553"/>
<reference evidence="2 3" key="1">
    <citation type="submission" date="2013-03" db="EMBL/GenBank/DDBJ databases">
        <title>The Genome Sequence of Cladophialophora carrionii CBS 160.54.</title>
        <authorList>
            <consortium name="The Broad Institute Genomics Platform"/>
            <person name="Cuomo C."/>
            <person name="de Hoog S."/>
            <person name="Gorbushina A."/>
            <person name="Walker B."/>
            <person name="Young S.K."/>
            <person name="Zeng Q."/>
            <person name="Gargeya S."/>
            <person name="Fitzgerald M."/>
            <person name="Haas B."/>
            <person name="Abouelleil A."/>
            <person name="Allen A.W."/>
            <person name="Alvarado L."/>
            <person name="Arachchi H.M."/>
            <person name="Berlin A.M."/>
            <person name="Chapman S.B."/>
            <person name="Gainer-Dewar J."/>
            <person name="Goldberg J."/>
            <person name="Griggs A."/>
            <person name="Gujja S."/>
            <person name="Hansen M."/>
            <person name="Howarth C."/>
            <person name="Imamovic A."/>
            <person name="Ireland A."/>
            <person name="Larimer J."/>
            <person name="McCowan C."/>
            <person name="Murphy C."/>
            <person name="Pearson M."/>
            <person name="Poon T.W."/>
            <person name="Priest M."/>
            <person name="Roberts A."/>
            <person name="Saif S."/>
            <person name="Shea T."/>
            <person name="Sisk P."/>
            <person name="Sykes S."/>
            <person name="Wortman J."/>
            <person name="Nusbaum C."/>
            <person name="Birren B."/>
        </authorList>
    </citation>
    <scope>NUCLEOTIDE SEQUENCE [LARGE SCALE GENOMIC DNA]</scope>
    <source>
        <strain evidence="2 3">CBS 160.54</strain>
    </source>
</reference>
<dbReference type="EMBL" id="KB822709">
    <property type="protein sequence ID" value="ETI20045.1"/>
    <property type="molecule type" value="Genomic_DNA"/>
</dbReference>
<evidence type="ECO:0008006" key="4">
    <source>
        <dbReference type="Google" id="ProtNLM"/>
    </source>
</evidence>